<name>A0A5N5TFG2_9CRUS</name>
<keyword evidence="3" id="KW-1185">Reference proteome</keyword>
<dbReference type="OrthoDB" id="2419613at2759"/>
<comment type="caution">
    <text evidence="2">The sequence shown here is derived from an EMBL/GenBank/DDBJ whole genome shotgun (WGS) entry which is preliminary data.</text>
</comment>
<dbReference type="AlphaFoldDB" id="A0A5N5TFG2"/>
<dbReference type="InterPro" id="IPR002861">
    <property type="entry name" value="Reeler_dom"/>
</dbReference>
<protein>
    <recommendedName>
        <fullName evidence="1">Reelin domain-containing protein</fullName>
    </recommendedName>
</protein>
<feature type="domain" description="Reelin" evidence="1">
    <location>
        <begin position="63"/>
        <end position="105"/>
    </location>
</feature>
<dbReference type="EMBL" id="SEYY01001239">
    <property type="protein sequence ID" value="KAB7505414.1"/>
    <property type="molecule type" value="Genomic_DNA"/>
</dbReference>
<dbReference type="Gene3D" id="2.60.40.4060">
    <property type="entry name" value="Reeler domain"/>
    <property type="match status" value="1"/>
</dbReference>
<organism evidence="2 3">
    <name type="scientific">Armadillidium nasatum</name>
    <dbReference type="NCBI Taxonomy" id="96803"/>
    <lineage>
        <taxon>Eukaryota</taxon>
        <taxon>Metazoa</taxon>
        <taxon>Ecdysozoa</taxon>
        <taxon>Arthropoda</taxon>
        <taxon>Crustacea</taxon>
        <taxon>Multicrustacea</taxon>
        <taxon>Malacostraca</taxon>
        <taxon>Eumalacostraca</taxon>
        <taxon>Peracarida</taxon>
        <taxon>Isopoda</taxon>
        <taxon>Oniscidea</taxon>
        <taxon>Crinocheta</taxon>
        <taxon>Armadillidiidae</taxon>
        <taxon>Armadillidium</taxon>
    </lineage>
</organism>
<proteinExistence type="predicted"/>
<dbReference type="Pfam" id="PF02014">
    <property type="entry name" value="Reeler"/>
    <property type="match status" value="1"/>
</dbReference>
<gene>
    <name evidence="2" type="ORF">Anas_10729</name>
</gene>
<evidence type="ECO:0000313" key="3">
    <source>
        <dbReference type="Proteomes" id="UP000326759"/>
    </source>
</evidence>
<evidence type="ECO:0000313" key="2">
    <source>
        <dbReference type="EMBL" id="KAB7505414.1"/>
    </source>
</evidence>
<dbReference type="CDD" id="cd08544">
    <property type="entry name" value="Reeler"/>
    <property type="match status" value="1"/>
</dbReference>
<accession>A0A5N5TFG2</accession>
<sequence length="114" mass="13061">MTPVHDNYTKRNDAAPYKVEAIPSGKEVTVFLEHLGNQCYNRIGEPIIGLNIILIDTFVLLRQDNVTHNSKVLKLEQEFVWLPNTTGITVVFRATFVQTYETFWVDVRSDPIPV</sequence>
<dbReference type="Proteomes" id="UP000326759">
    <property type="component" value="Unassembled WGS sequence"/>
</dbReference>
<dbReference type="InterPro" id="IPR042307">
    <property type="entry name" value="Reeler_sf"/>
</dbReference>
<reference evidence="2 3" key="1">
    <citation type="journal article" date="2019" name="PLoS Biol.">
        <title>Sex chromosomes control vertical transmission of feminizing Wolbachia symbionts in an isopod.</title>
        <authorList>
            <person name="Becking T."/>
            <person name="Chebbi M.A."/>
            <person name="Giraud I."/>
            <person name="Moumen B."/>
            <person name="Laverre T."/>
            <person name="Caubet Y."/>
            <person name="Peccoud J."/>
            <person name="Gilbert C."/>
            <person name="Cordaux R."/>
        </authorList>
    </citation>
    <scope>NUCLEOTIDE SEQUENCE [LARGE SCALE GENOMIC DNA]</scope>
    <source>
        <strain evidence="2">ANa2</strain>
        <tissue evidence="2">Whole body excluding digestive tract and cuticle</tissue>
    </source>
</reference>
<evidence type="ECO:0000259" key="1">
    <source>
        <dbReference type="Pfam" id="PF02014"/>
    </source>
</evidence>